<name>A0ABN0VSQ5_9BACI</name>
<protein>
    <recommendedName>
        <fullName evidence="3">Secreted protein</fullName>
    </recommendedName>
</protein>
<dbReference type="Proteomes" id="UP001500782">
    <property type="component" value="Unassembled WGS sequence"/>
</dbReference>
<comment type="caution">
    <text evidence="1">The sequence shown here is derived from an EMBL/GenBank/DDBJ whole genome shotgun (WGS) entry which is preliminary data.</text>
</comment>
<gene>
    <name evidence="1" type="ORF">GCM10008967_03640</name>
</gene>
<reference evidence="1 2" key="1">
    <citation type="journal article" date="2019" name="Int. J. Syst. Evol. Microbiol.">
        <title>The Global Catalogue of Microorganisms (GCM) 10K type strain sequencing project: providing services to taxonomists for standard genome sequencing and annotation.</title>
        <authorList>
            <consortium name="The Broad Institute Genomics Platform"/>
            <consortium name="The Broad Institute Genome Sequencing Center for Infectious Disease"/>
            <person name="Wu L."/>
            <person name="Ma J."/>
        </authorList>
    </citation>
    <scope>NUCLEOTIDE SEQUENCE [LARGE SCALE GENOMIC DNA]</scope>
    <source>
        <strain evidence="1 2">JCM 9731</strain>
    </source>
</reference>
<evidence type="ECO:0000313" key="1">
    <source>
        <dbReference type="EMBL" id="GAA0316339.1"/>
    </source>
</evidence>
<proteinExistence type="predicted"/>
<accession>A0ABN0VSQ5</accession>
<evidence type="ECO:0008006" key="3">
    <source>
        <dbReference type="Google" id="ProtNLM"/>
    </source>
</evidence>
<keyword evidence="2" id="KW-1185">Reference proteome</keyword>
<sequence>MILLRVSLLVFVIIGLWACGLHNDDLSRNPNGDNNLYPSVHEDPPFQGQVPTPLNDPTGHVEVERQLLPNEEGKIYHSRER</sequence>
<organism evidence="1 2">
    <name type="scientific">Bacillus carboniphilus</name>
    <dbReference type="NCBI Taxonomy" id="86663"/>
    <lineage>
        <taxon>Bacteria</taxon>
        <taxon>Bacillati</taxon>
        <taxon>Bacillota</taxon>
        <taxon>Bacilli</taxon>
        <taxon>Bacillales</taxon>
        <taxon>Bacillaceae</taxon>
        <taxon>Bacillus</taxon>
    </lineage>
</organism>
<dbReference type="RefSeq" id="WP_343795812.1">
    <property type="nucleotide sequence ID" value="NZ_BAAADJ010000004.1"/>
</dbReference>
<dbReference type="EMBL" id="BAAADJ010000004">
    <property type="protein sequence ID" value="GAA0316339.1"/>
    <property type="molecule type" value="Genomic_DNA"/>
</dbReference>
<evidence type="ECO:0000313" key="2">
    <source>
        <dbReference type="Proteomes" id="UP001500782"/>
    </source>
</evidence>